<evidence type="ECO:0000313" key="1">
    <source>
        <dbReference type="EMBL" id="MDW0111975.1"/>
    </source>
</evidence>
<proteinExistence type="predicted"/>
<accession>A0ABU4G4S7</accession>
<reference evidence="1 2" key="1">
    <citation type="submission" date="2023-06" db="EMBL/GenBank/DDBJ databases">
        <title>Sporosarcina sp. nov., isolated from Korean traditional fermented seafood 'Jeotgal'.</title>
        <authorList>
            <person name="Yang A.I."/>
            <person name="Shin N.-R."/>
        </authorList>
    </citation>
    <scope>NUCLEOTIDE SEQUENCE [LARGE SCALE GENOMIC DNA]</scope>
    <source>
        <strain evidence="1 2">KCTC13119</strain>
    </source>
</reference>
<comment type="caution">
    <text evidence="1">The sequence shown here is derived from an EMBL/GenBank/DDBJ whole genome shotgun (WGS) entry which is preliminary data.</text>
</comment>
<dbReference type="EMBL" id="JAUBDI010000001">
    <property type="protein sequence ID" value="MDW0111975.1"/>
    <property type="molecule type" value="Genomic_DNA"/>
</dbReference>
<sequence>MDNLSVVNTDAFDRRRFQEIFNMSNRLYQLEQETDYPLFRALLGDVWACLYKMKPEIRKGEIDSQLQLNLHFIQQIMAHEQFVSFRRVTRLDDFVSAIGAIKFGEMINRWLTELRDADKDFDRMFEPNNSRCEWERLDDRELQRIEVAVDRSVDENSHRFNDMIAAVMQESKWLKFQLQSLLGGLKSGDGEASLKKVPLRHQFMIADKMLENKQLKEIAEWAGRFKQIARTKQRTTTLESVEKNGVTIGNAIDALVPIEYSYYSHPLTKTDFLRRLAEGQTLQYEQQGREVLGRGPIVLCLDQSDSMSGLDAPSKGFSLALLAIAKQQRRDFCILLFSTTTRMFIYKKGKVKFPEMVKLTKTYLGGGTNFSCVLEEAVTVMKESRFRAADLILVTDGEDEVSESFLTSFRQAKEEKGFQVLSLVLGQACESVKNFSDRVVQITDYNDEGAFIAFEV</sequence>
<keyword evidence="2" id="KW-1185">Reference proteome</keyword>
<dbReference type="InterPro" id="IPR036465">
    <property type="entry name" value="vWFA_dom_sf"/>
</dbReference>
<dbReference type="InterPro" id="IPR008912">
    <property type="entry name" value="Uncharacterised_CoxE"/>
</dbReference>
<dbReference type="PANTHER" id="PTHR36846">
    <property type="entry name" value="PROTEIN VIAA"/>
    <property type="match status" value="1"/>
</dbReference>
<organism evidence="1 2">
    <name type="scientific">Sporosarcina saromensis</name>
    <dbReference type="NCBI Taxonomy" id="359365"/>
    <lineage>
        <taxon>Bacteria</taxon>
        <taxon>Bacillati</taxon>
        <taxon>Bacillota</taxon>
        <taxon>Bacilli</taxon>
        <taxon>Bacillales</taxon>
        <taxon>Caryophanaceae</taxon>
        <taxon>Sporosarcina</taxon>
    </lineage>
</organism>
<dbReference type="Gene3D" id="3.40.50.410">
    <property type="entry name" value="von Willebrand factor, type A domain"/>
    <property type="match status" value="1"/>
</dbReference>
<name>A0ABU4G4S7_9BACL</name>
<gene>
    <name evidence="1" type="ORF">QT711_02170</name>
</gene>
<dbReference type="PANTHER" id="PTHR36846:SF1">
    <property type="entry name" value="PROTEIN VIAA"/>
    <property type="match status" value="1"/>
</dbReference>
<dbReference type="Proteomes" id="UP001282284">
    <property type="component" value="Unassembled WGS sequence"/>
</dbReference>
<dbReference type="SUPFAM" id="SSF53300">
    <property type="entry name" value="vWA-like"/>
    <property type="match status" value="1"/>
</dbReference>
<dbReference type="Pfam" id="PF05762">
    <property type="entry name" value="VWA_CoxE"/>
    <property type="match status" value="1"/>
</dbReference>
<evidence type="ECO:0000313" key="2">
    <source>
        <dbReference type="Proteomes" id="UP001282284"/>
    </source>
</evidence>
<dbReference type="RefSeq" id="WP_317941842.1">
    <property type="nucleotide sequence ID" value="NZ_JAUBDI010000001.1"/>
</dbReference>
<protein>
    <submittedName>
        <fullName evidence="1">VWA domain-containing protein</fullName>
    </submittedName>
</protein>